<proteinExistence type="predicted"/>
<keyword evidence="1" id="KW-1133">Transmembrane helix</keyword>
<comment type="caution">
    <text evidence="2">The sequence shown here is derived from an EMBL/GenBank/DDBJ whole genome shotgun (WGS) entry which is preliminary data.</text>
</comment>
<accession>A0ABV3GK96</accession>
<dbReference type="InterPro" id="IPR045713">
    <property type="entry name" value="DUF6069"/>
</dbReference>
<organism evidence="2 3">
    <name type="scientific">Microtetraspora glauca</name>
    <dbReference type="NCBI Taxonomy" id="1996"/>
    <lineage>
        <taxon>Bacteria</taxon>
        <taxon>Bacillati</taxon>
        <taxon>Actinomycetota</taxon>
        <taxon>Actinomycetes</taxon>
        <taxon>Streptosporangiales</taxon>
        <taxon>Streptosporangiaceae</taxon>
        <taxon>Microtetraspora</taxon>
    </lineage>
</organism>
<feature type="transmembrane region" description="Helical" evidence="1">
    <location>
        <begin position="117"/>
        <end position="136"/>
    </location>
</feature>
<gene>
    <name evidence="2" type="ORF">AB0I59_25970</name>
</gene>
<keyword evidence="3" id="KW-1185">Reference proteome</keyword>
<sequence length="142" mass="14191">MLRETTSTQAVPGRTGRTAIRRALTVAGATVAALVLWTLVGPVAGIGLTVRLDGAIQSVGAGSVAAASLVAGLAAWALLALLERLLKRPGRTWTVIAIVALALSLTGPLAAVDTAGMVALGGMHLIVAAVLIPGLGRSAKAW</sequence>
<dbReference type="Pfam" id="PF19545">
    <property type="entry name" value="DUF6069"/>
    <property type="match status" value="1"/>
</dbReference>
<dbReference type="Proteomes" id="UP001551675">
    <property type="component" value="Unassembled WGS sequence"/>
</dbReference>
<evidence type="ECO:0000313" key="3">
    <source>
        <dbReference type="Proteomes" id="UP001551675"/>
    </source>
</evidence>
<dbReference type="RefSeq" id="WP_358136847.1">
    <property type="nucleotide sequence ID" value="NZ_JBFALK010000015.1"/>
</dbReference>
<keyword evidence="1" id="KW-0472">Membrane</keyword>
<reference evidence="2 3" key="1">
    <citation type="submission" date="2024-06" db="EMBL/GenBank/DDBJ databases">
        <title>The Natural Products Discovery Center: Release of the First 8490 Sequenced Strains for Exploring Actinobacteria Biosynthetic Diversity.</title>
        <authorList>
            <person name="Kalkreuter E."/>
            <person name="Kautsar S.A."/>
            <person name="Yang D."/>
            <person name="Bader C.D."/>
            <person name="Teijaro C.N."/>
            <person name="Fluegel L."/>
            <person name="Davis C.M."/>
            <person name="Simpson J.R."/>
            <person name="Lauterbach L."/>
            <person name="Steele A.D."/>
            <person name="Gui C."/>
            <person name="Meng S."/>
            <person name="Li G."/>
            <person name="Viehrig K."/>
            <person name="Ye F."/>
            <person name="Su P."/>
            <person name="Kiefer A.F."/>
            <person name="Nichols A."/>
            <person name="Cepeda A.J."/>
            <person name="Yan W."/>
            <person name="Fan B."/>
            <person name="Jiang Y."/>
            <person name="Adhikari A."/>
            <person name="Zheng C.-J."/>
            <person name="Schuster L."/>
            <person name="Cowan T.M."/>
            <person name="Smanski M.J."/>
            <person name="Chevrette M.G."/>
            <person name="De Carvalho L.P.S."/>
            <person name="Shen B."/>
        </authorList>
    </citation>
    <scope>NUCLEOTIDE SEQUENCE [LARGE SCALE GENOMIC DNA]</scope>
    <source>
        <strain evidence="2 3">NPDC050100</strain>
    </source>
</reference>
<protein>
    <submittedName>
        <fullName evidence="2">DUF6069 family protein</fullName>
    </submittedName>
</protein>
<keyword evidence="1" id="KW-0812">Transmembrane</keyword>
<dbReference type="EMBL" id="JBFALK010000015">
    <property type="protein sequence ID" value="MEV0972062.1"/>
    <property type="molecule type" value="Genomic_DNA"/>
</dbReference>
<name>A0ABV3GK96_MICGL</name>
<evidence type="ECO:0000313" key="2">
    <source>
        <dbReference type="EMBL" id="MEV0972062.1"/>
    </source>
</evidence>
<feature type="transmembrane region" description="Helical" evidence="1">
    <location>
        <begin position="93"/>
        <end position="111"/>
    </location>
</feature>
<evidence type="ECO:0000256" key="1">
    <source>
        <dbReference type="SAM" id="Phobius"/>
    </source>
</evidence>
<feature type="transmembrane region" description="Helical" evidence="1">
    <location>
        <begin position="23"/>
        <end position="48"/>
    </location>
</feature>
<feature type="transmembrane region" description="Helical" evidence="1">
    <location>
        <begin position="60"/>
        <end position="81"/>
    </location>
</feature>